<organism evidence="1 2">
    <name type="scientific">Auriscalpium vulgare</name>
    <dbReference type="NCBI Taxonomy" id="40419"/>
    <lineage>
        <taxon>Eukaryota</taxon>
        <taxon>Fungi</taxon>
        <taxon>Dikarya</taxon>
        <taxon>Basidiomycota</taxon>
        <taxon>Agaricomycotina</taxon>
        <taxon>Agaricomycetes</taxon>
        <taxon>Russulales</taxon>
        <taxon>Auriscalpiaceae</taxon>
        <taxon>Auriscalpium</taxon>
    </lineage>
</organism>
<evidence type="ECO:0000313" key="1">
    <source>
        <dbReference type="EMBL" id="KAI0049362.1"/>
    </source>
</evidence>
<reference evidence="1" key="2">
    <citation type="journal article" date="2022" name="New Phytol.">
        <title>Evolutionary transition to the ectomycorrhizal habit in the genomes of a hyperdiverse lineage of mushroom-forming fungi.</title>
        <authorList>
            <person name="Looney B."/>
            <person name="Miyauchi S."/>
            <person name="Morin E."/>
            <person name="Drula E."/>
            <person name="Courty P.E."/>
            <person name="Kohler A."/>
            <person name="Kuo A."/>
            <person name="LaButti K."/>
            <person name="Pangilinan J."/>
            <person name="Lipzen A."/>
            <person name="Riley R."/>
            <person name="Andreopoulos W."/>
            <person name="He G."/>
            <person name="Johnson J."/>
            <person name="Nolan M."/>
            <person name="Tritt A."/>
            <person name="Barry K.W."/>
            <person name="Grigoriev I.V."/>
            <person name="Nagy L.G."/>
            <person name="Hibbett D."/>
            <person name="Henrissat B."/>
            <person name="Matheny P.B."/>
            <person name="Labbe J."/>
            <person name="Martin F.M."/>
        </authorList>
    </citation>
    <scope>NUCLEOTIDE SEQUENCE</scope>
    <source>
        <strain evidence="1">FP105234-sp</strain>
    </source>
</reference>
<name>A0ACB8RZT7_9AGAM</name>
<reference evidence="1" key="1">
    <citation type="submission" date="2021-02" db="EMBL/GenBank/DDBJ databases">
        <authorList>
            <consortium name="DOE Joint Genome Institute"/>
            <person name="Ahrendt S."/>
            <person name="Looney B.P."/>
            <person name="Miyauchi S."/>
            <person name="Morin E."/>
            <person name="Drula E."/>
            <person name="Courty P.E."/>
            <person name="Chicoki N."/>
            <person name="Fauchery L."/>
            <person name="Kohler A."/>
            <person name="Kuo A."/>
            <person name="Labutti K."/>
            <person name="Pangilinan J."/>
            <person name="Lipzen A."/>
            <person name="Riley R."/>
            <person name="Andreopoulos W."/>
            <person name="He G."/>
            <person name="Johnson J."/>
            <person name="Barry K.W."/>
            <person name="Grigoriev I.V."/>
            <person name="Nagy L."/>
            <person name="Hibbett D."/>
            <person name="Henrissat B."/>
            <person name="Matheny P.B."/>
            <person name="Labbe J."/>
            <person name="Martin F."/>
        </authorList>
    </citation>
    <scope>NUCLEOTIDE SEQUENCE</scope>
    <source>
        <strain evidence="1">FP105234-sp</strain>
    </source>
</reference>
<keyword evidence="2" id="KW-1185">Reference proteome</keyword>
<proteinExistence type="predicted"/>
<gene>
    <name evidence="1" type="ORF">FA95DRAFT_896693</name>
</gene>
<comment type="caution">
    <text evidence="1">The sequence shown here is derived from an EMBL/GenBank/DDBJ whole genome shotgun (WGS) entry which is preliminary data.</text>
</comment>
<dbReference type="EMBL" id="MU275874">
    <property type="protein sequence ID" value="KAI0049362.1"/>
    <property type="molecule type" value="Genomic_DNA"/>
</dbReference>
<protein>
    <submittedName>
        <fullName evidence="1">Uncharacterized protein</fullName>
    </submittedName>
</protein>
<evidence type="ECO:0000313" key="2">
    <source>
        <dbReference type="Proteomes" id="UP000814033"/>
    </source>
</evidence>
<sequence>MMAPPSIRSLLCAVRACGALACGVMPFDGGPVALGAPALANHLCSENTSLSQRLSAMDDHLAGARGTVASAAAHFAAYRSGNAMRIAGEAGANGMSRSWLVVTHFPAPPTAADADRLAGNECSASHPPLVSFVNNSGWMFILLSMPLSLVLTAISTSCYQRPTSLFPCAWSQEV</sequence>
<dbReference type="Proteomes" id="UP000814033">
    <property type="component" value="Unassembled WGS sequence"/>
</dbReference>
<accession>A0ACB8RZT7</accession>